<dbReference type="GO" id="GO:0008897">
    <property type="term" value="F:holo-[acyl-carrier-protein] synthase activity"/>
    <property type="evidence" value="ECO:0007669"/>
    <property type="project" value="InterPro"/>
</dbReference>
<protein>
    <submittedName>
        <fullName evidence="3">4-phosphopantetheinyl transferase family protein</fullName>
    </submittedName>
</protein>
<dbReference type="Pfam" id="PF01648">
    <property type="entry name" value="ACPS"/>
    <property type="match status" value="1"/>
</dbReference>
<name>A0A6B3R198_9FLAO</name>
<sequence length="173" mass="20203">MIGNDIVDLTKAKQETDIFRSRYLEKVCLPLEIRLVLAATDPVECFWRIWTMKESAYKAVQRQFNLKPIFNPSAFTCVFENSEVGTVYFRDQQLFTKTLRNEDFVYSEILDSEHTHRFFGADSDFLLQVKNELDLPLLPEFIKTGTGLPILKWADKTLPVSKTHHGIFQVFQY</sequence>
<feature type="domain" description="4'-phosphopantetheinyl transferase" evidence="2">
    <location>
        <begin position="2"/>
        <end position="97"/>
    </location>
</feature>
<dbReference type="InterPro" id="IPR008278">
    <property type="entry name" value="4-PPantetheinyl_Trfase_dom"/>
</dbReference>
<dbReference type="Gene3D" id="3.90.470.20">
    <property type="entry name" value="4'-phosphopantetheinyl transferase domain"/>
    <property type="match status" value="1"/>
</dbReference>
<evidence type="ECO:0000256" key="1">
    <source>
        <dbReference type="ARBA" id="ARBA00022679"/>
    </source>
</evidence>
<dbReference type="EMBL" id="JAAIKD010000002">
    <property type="protein sequence ID" value="NEV93190.1"/>
    <property type="molecule type" value="Genomic_DNA"/>
</dbReference>
<evidence type="ECO:0000313" key="3">
    <source>
        <dbReference type="EMBL" id="NEV93190.1"/>
    </source>
</evidence>
<evidence type="ECO:0000259" key="2">
    <source>
        <dbReference type="Pfam" id="PF01648"/>
    </source>
</evidence>
<dbReference type="InterPro" id="IPR037143">
    <property type="entry name" value="4-PPantetheinyl_Trfase_dom_sf"/>
</dbReference>
<organism evidence="3 4">
    <name type="scientific">Psychroflexus aurantiacus</name>
    <dbReference type="NCBI Taxonomy" id="2709310"/>
    <lineage>
        <taxon>Bacteria</taxon>
        <taxon>Pseudomonadati</taxon>
        <taxon>Bacteroidota</taxon>
        <taxon>Flavobacteriia</taxon>
        <taxon>Flavobacteriales</taxon>
        <taxon>Flavobacteriaceae</taxon>
        <taxon>Psychroflexus</taxon>
    </lineage>
</organism>
<dbReference type="AlphaFoldDB" id="A0A6B3R198"/>
<reference evidence="3 4" key="1">
    <citation type="submission" date="2020-02" db="EMBL/GenBank/DDBJ databases">
        <title>Flavobacteriaceae Psychroflexus bacterium YR1-1, complete genome.</title>
        <authorList>
            <person name="Li Y."/>
            <person name="Wu S."/>
        </authorList>
    </citation>
    <scope>NUCLEOTIDE SEQUENCE [LARGE SCALE GENOMIC DNA]</scope>
    <source>
        <strain evidence="3 4">YR1-1</strain>
    </source>
</reference>
<dbReference type="Proteomes" id="UP000478505">
    <property type="component" value="Unassembled WGS sequence"/>
</dbReference>
<keyword evidence="1 3" id="KW-0808">Transferase</keyword>
<keyword evidence="4" id="KW-1185">Reference proteome</keyword>
<dbReference type="GO" id="GO:0000287">
    <property type="term" value="F:magnesium ion binding"/>
    <property type="evidence" value="ECO:0007669"/>
    <property type="project" value="InterPro"/>
</dbReference>
<dbReference type="SUPFAM" id="SSF56214">
    <property type="entry name" value="4'-phosphopantetheinyl transferase"/>
    <property type="match status" value="1"/>
</dbReference>
<accession>A0A6B3R198</accession>
<proteinExistence type="predicted"/>
<comment type="caution">
    <text evidence="3">The sequence shown here is derived from an EMBL/GenBank/DDBJ whole genome shotgun (WGS) entry which is preliminary data.</text>
</comment>
<gene>
    <name evidence="3" type="ORF">G3567_03385</name>
</gene>
<dbReference type="RefSeq" id="WP_164003922.1">
    <property type="nucleotide sequence ID" value="NZ_JAAIKD010000002.1"/>
</dbReference>
<evidence type="ECO:0000313" key="4">
    <source>
        <dbReference type="Proteomes" id="UP000478505"/>
    </source>
</evidence>